<evidence type="ECO:0000313" key="1">
    <source>
        <dbReference type="EMBL" id="KYO17799.1"/>
    </source>
</evidence>
<keyword evidence="2" id="KW-1185">Reference proteome</keyword>
<organism evidence="1 2">
    <name type="scientific">Alligator mississippiensis</name>
    <name type="common">American alligator</name>
    <dbReference type="NCBI Taxonomy" id="8496"/>
    <lineage>
        <taxon>Eukaryota</taxon>
        <taxon>Metazoa</taxon>
        <taxon>Chordata</taxon>
        <taxon>Craniata</taxon>
        <taxon>Vertebrata</taxon>
        <taxon>Euteleostomi</taxon>
        <taxon>Archelosauria</taxon>
        <taxon>Archosauria</taxon>
        <taxon>Crocodylia</taxon>
        <taxon>Alligatoridae</taxon>
        <taxon>Alligatorinae</taxon>
        <taxon>Alligator</taxon>
    </lineage>
</organism>
<reference evidence="1 2" key="1">
    <citation type="journal article" date="2012" name="Genome Biol.">
        <title>Sequencing three crocodilian genomes to illuminate the evolution of archosaurs and amniotes.</title>
        <authorList>
            <person name="St John J.A."/>
            <person name="Braun E.L."/>
            <person name="Isberg S.R."/>
            <person name="Miles L.G."/>
            <person name="Chong A.Y."/>
            <person name="Gongora J."/>
            <person name="Dalzell P."/>
            <person name="Moran C."/>
            <person name="Bed'hom B."/>
            <person name="Abzhanov A."/>
            <person name="Burgess S.C."/>
            <person name="Cooksey A.M."/>
            <person name="Castoe T.A."/>
            <person name="Crawford N.G."/>
            <person name="Densmore L.D."/>
            <person name="Drew J.C."/>
            <person name="Edwards S.V."/>
            <person name="Faircloth B.C."/>
            <person name="Fujita M.K."/>
            <person name="Greenwold M.J."/>
            <person name="Hoffmann F.G."/>
            <person name="Howard J.M."/>
            <person name="Iguchi T."/>
            <person name="Janes D.E."/>
            <person name="Khan S.Y."/>
            <person name="Kohno S."/>
            <person name="de Koning A.J."/>
            <person name="Lance S.L."/>
            <person name="McCarthy F.M."/>
            <person name="McCormack J.E."/>
            <person name="Merchant M.E."/>
            <person name="Peterson D.G."/>
            <person name="Pollock D.D."/>
            <person name="Pourmand N."/>
            <person name="Raney B.J."/>
            <person name="Roessler K.A."/>
            <person name="Sanford J.R."/>
            <person name="Sawyer R.H."/>
            <person name="Schmidt C.J."/>
            <person name="Triplett E.W."/>
            <person name="Tuberville T.D."/>
            <person name="Venegas-Anaya M."/>
            <person name="Howard J.T."/>
            <person name="Jarvis E.D."/>
            <person name="Guillette L.J.Jr."/>
            <person name="Glenn T.C."/>
            <person name="Green R.E."/>
            <person name="Ray D.A."/>
        </authorList>
    </citation>
    <scope>NUCLEOTIDE SEQUENCE [LARGE SCALE GENOMIC DNA]</scope>
    <source>
        <strain evidence="1">KSC_2009_1</strain>
    </source>
</reference>
<sequence>MDHDLNQDLKQETMTKRTPGCLLHCLDPFNFSLYLHCKSQSMFGSKLSTHIQFRIFFSAQFLYSSYATLFSLSQAQTPAAGLAAFELPWSQLVPLISSGMASFLPQLGAVSSASPESNPALG</sequence>
<protein>
    <submittedName>
        <fullName evidence="1">Uncharacterized protein</fullName>
    </submittedName>
</protein>
<comment type="caution">
    <text evidence="1">The sequence shown here is derived from an EMBL/GenBank/DDBJ whole genome shotgun (WGS) entry which is preliminary data.</text>
</comment>
<gene>
    <name evidence="1" type="ORF">Y1Q_0011475</name>
</gene>
<dbReference type="AlphaFoldDB" id="A0A151LZV5"/>
<name>A0A151LZV5_ALLMI</name>
<evidence type="ECO:0000313" key="2">
    <source>
        <dbReference type="Proteomes" id="UP000050525"/>
    </source>
</evidence>
<accession>A0A151LZV5</accession>
<dbReference type="Proteomes" id="UP000050525">
    <property type="component" value="Unassembled WGS sequence"/>
</dbReference>
<dbReference type="EMBL" id="AKHW03006853">
    <property type="protein sequence ID" value="KYO17799.1"/>
    <property type="molecule type" value="Genomic_DNA"/>
</dbReference>
<proteinExistence type="predicted"/>